<dbReference type="PROSITE" id="PS50888">
    <property type="entry name" value="BHLH"/>
    <property type="match status" value="1"/>
</dbReference>
<keyword evidence="4" id="KW-0524">Neurogenesis</keyword>
<evidence type="ECO:0000259" key="7">
    <source>
        <dbReference type="PROSITE" id="PS50888"/>
    </source>
</evidence>
<dbReference type="Proteomes" id="UP000085678">
    <property type="component" value="Unplaced"/>
</dbReference>
<evidence type="ECO:0000256" key="1">
    <source>
        <dbReference type="ARBA" id="ARBA00004123"/>
    </source>
</evidence>
<dbReference type="GeneID" id="106168239"/>
<keyword evidence="5" id="KW-0539">Nucleus</keyword>
<evidence type="ECO:0000313" key="9">
    <source>
        <dbReference type="RefSeq" id="XP_013402695.1"/>
    </source>
</evidence>
<comment type="subcellular location">
    <subcellularLocation>
        <location evidence="1">Nucleus</location>
    </subcellularLocation>
</comment>
<evidence type="ECO:0000256" key="4">
    <source>
        <dbReference type="ARBA" id="ARBA00022902"/>
    </source>
</evidence>
<keyword evidence="3" id="KW-0221">Differentiation</keyword>
<feature type="region of interest" description="Disordered" evidence="6">
    <location>
        <begin position="25"/>
        <end position="90"/>
    </location>
</feature>
<reference evidence="9" key="1">
    <citation type="submission" date="2025-08" db="UniProtKB">
        <authorList>
            <consortium name="RefSeq"/>
        </authorList>
    </citation>
    <scope>IDENTIFICATION</scope>
    <source>
        <tissue evidence="9">Gonads</tissue>
    </source>
</reference>
<keyword evidence="8" id="KW-1185">Reference proteome</keyword>
<proteinExistence type="predicted"/>
<evidence type="ECO:0000256" key="6">
    <source>
        <dbReference type="SAM" id="MobiDB-lite"/>
    </source>
</evidence>
<accession>A0A1S3IWX3</accession>
<dbReference type="GO" id="GO:0000981">
    <property type="term" value="F:DNA-binding transcription factor activity, RNA polymerase II-specific"/>
    <property type="evidence" value="ECO:0007669"/>
    <property type="project" value="TreeGrafter"/>
</dbReference>
<feature type="compositionally biased region" description="Basic and acidic residues" evidence="6">
    <location>
        <begin position="66"/>
        <end position="82"/>
    </location>
</feature>
<evidence type="ECO:0000256" key="2">
    <source>
        <dbReference type="ARBA" id="ARBA00022473"/>
    </source>
</evidence>
<protein>
    <submittedName>
        <fullName evidence="9">Protein atonal homolog 7-A-like</fullName>
    </submittedName>
</protein>
<evidence type="ECO:0000313" key="8">
    <source>
        <dbReference type="Proteomes" id="UP000085678"/>
    </source>
</evidence>
<feature type="domain" description="BHLH" evidence="7">
    <location>
        <begin position="74"/>
        <end position="127"/>
    </location>
</feature>
<dbReference type="RefSeq" id="XP_013402695.1">
    <property type="nucleotide sequence ID" value="XM_013547241.1"/>
</dbReference>
<dbReference type="GO" id="GO:0070888">
    <property type="term" value="F:E-box binding"/>
    <property type="evidence" value="ECO:0007669"/>
    <property type="project" value="TreeGrafter"/>
</dbReference>
<dbReference type="STRING" id="7574.A0A1S3IWX3"/>
<dbReference type="Pfam" id="PF00010">
    <property type="entry name" value="HLH"/>
    <property type="match status" value="1"/>
</dbReference>
<dbReference type="InterPro" id="IPR050359">
    <property type="entry name" value="bHLH_transcription_factors"/>
</dbReference>
<dbReference type="InterPro" id="IPR036638">
    <property type="entry name" value="HLH_DNA-bd_sf"/>
</dbReference>
<dbReference type="GO" id="GO:0005634">
    <property type="term" value="C:nucleus"/>
    <property type="evidence" value="ECO:0007669"/>
    <property type="project" value="UniProtKB-SubCell"/>
</dbReference>
<dbReference type="GO" id="GO:0045944">
    <property type="term" value="P:positive regulation of transcription by RNA polymerase II"/>
    <property type="evidence" value="ECO:0007669"/>
    <property type="project" value="TreeGrafter"/>
</dbReference>
<dbReference type="PANTHER" id="PTHR19290:SF162">
    <property type="entry name" value="TRANSCRIPTION FACTOR ATOH7"/>
    <property type="match status" value="1"/>
</dbReference>
<dbReference type="AlphaFoldDB" id="A0A1S3IWX3"/>
<dbReference type="SMART" id="SM00353">
    <property type="entry name" value="HLH"/>
    <property type="match status" value="1"/>
</dbReference>
<dbReference type="InParanoid" id="A0A1S3IWX3"/>
<keyword evidence="2" id="KW-0217">Developmental protein</keyword>
<dbReference type="GO" id="GO:0007423">
    <property type="term" value="P:sensory organ development"/>
    <property type="evidence" value="ECO:0007669"/>
    <property type="project" value="TreeGrafter"/>
</dbReference>
<evidence type="ECO:0000256" key="5">
    <source>
        <dbReference type="ARBA" id="ARBA00023242"/>
    </source>
</evidence>
<sequence>MQNSPMESLPPQFLSKLEFWEEPSLTVTEESRKENTQSTKTECQPSRERTCLKVTQRKMKPTKFVSPKDERQRKKREAANARERRRMHGLNSAFDQLRAVVPQIGGGEQQLSKYETLQMAQTYIQTLQELLAKTMPHTYINSDSESLDGEQNYCENIPSAY</sequence>
<evidence type="ECO:0000256" key="3">
    <source>
        <dbReference type="ARBA" id="ARBA00022782"/>
    </source>
</evidence>
<dbReference type="KEGG" id="lak:106168239"/>
<dbReference type="FunCoup" id="A0A1S3IWX3">
    <property type="interactions" value="15"/>
</dbReference>
<dbReference type="GO" id="GO:0046983">
    <property type="term" value="F:protein dimerization activity"/>
    <property type="evidence" value="ECO:0007669"/>
    <property type="project" value="InterPro"/>
</dbReference>
<organism evidence="8 9">
    <name type="scientific">Lingula anatina</name>
    <name type="common">Brachiopod</name>
    <name type="synonym">Lingula unguis</name>
    <dbReference type="NCBI Taxonomy" id="7574"/>
    <lineage>
        <taxon>Eukaryota</taxon>
        <taxon>Metazoa</taxon>
        <taxon>Spiralia</taxon>
        <taxon>Lophotrochozoa</taxon>
        <taxon>Brachiopoda</taxon>
        <taxon>Linguliformea</taxon>
        <taxon>Lingulata</taxon>
        <taxon>Lingulida</taxon>
        <taxon>Linguloidea</taxon>
        <taxon>Lingulidae</taxon>
        <taxon>Lingula</taxon>
    </lineage>
</organism>
<dbReference type="SUPFAM" id="SSF47459">
    <property type="entry name" value="HLH, helix-loop-helix DNA-binding domain"/>
    <property type="match status" value="1"/>
</dbReference>
<dbReference type="Gene3D" id="4.10.280.10">
    <property type="entry name" value="Helix-loop-helix DNA-binding domain"/>
    <property type="match status" value="1"/>
</dbReference>
<dbReference type="InterPro" id="IPR011598">
    <property type="entry name" value="bHLH_dom"/>
</dbReference>
<gene>
    <name evidence="9" type="primary">LOC106168239</name>
</gene>
<dbReference type="CDD" id="cd11430">
    <property type="entry name" value="bHLH_TS_ATOH1_like"/>
    <property type="match status" value="1"/>
</dbReference>
<name>A0A1S3IWX3_LINAN</name>
<dbReference type="GO" id="GO:0061564">
    <property type="term" value="P:axon development"/>
    <property type="evidence" value="ECO:0007669"/>
    <property type="project" value="TreeGrafter"/>
</dbReference>
<dbReference type="PANTHER" id="PTHR19290">
    <property type="entry name" value="BASIC HELIX-LOOP-HELIX PROTEIN NEUROGENIN-RELATED"/>
    <property type="match status" value="1"/>
</dbReference>
<dbReference type="OrthoDB" id="6161578at2759"/>